<protein>
    <submittedName>
        <fullName evidence="2">Uncharacterized protein</fullName>
    </submittedName>
</protein>
<evidence type="ECO:0000313" key="2">
    <source>
        <dbReference type="EMBL" id="KUM46322.1"/>
    </source>
</evidence>
<evidence type="ECO:0000256" key="1">
    <source>
        <dbReference type="SAM" id="MobiDB-lite"/>
    </source>
</evidence>
<feature type="region of interest" description="Disordered" evidence="1">
    <location>
        <begin position="19"/>
        <end position="51"/>
    </location>
</feature>
<name>A0A101LVX9_PICGL</name>
<geneLocation type="mitochondrion" evidence="2"/>
<sequence>MCWLTWSRSHGLRSIPIISTSTTRRGSASPPSLEQHPLQFEYQNPRPTIDPTYYVLT</sequence>
<accession>A0A101LVX9</accession>
<organism evidence="2">
    <name type="scientific">Picea glauca</name>
    <name type="common">White spruce</name>
    <name type="synonym">Pinus glauca</name>
    <dbReference type="NCBI Taxonomy" id="3330"/>
    <lineage>
        <taxon>Eukaryota</taxon>
        <taxon>Viridiplantae</taxon>
        <taxon>Streptophyta</taxon>
        <taxon>Embryophyta</taxon>
        <taxon>Tracheophyta</taxon>
        <taxon>Spermatophyta</taxon>
        <taxon>Pinopsida</taxon>
        <taxon>Pinidae</taxon>
        <taxon>Conifers I</taxon>
        <taxon>Pinales</taxon>
        <taxon>Pinaceae</taxon>
        <taxon>Picea</taxon>
    </lineage>
</organism>
<proteinExistence type="predicted"/>
<keyword evidence="2" id="KW-0496">Mitochondrion</keyword>
<gene>
    <name evidence="2" type="ORF">ABT39_MTgene1828</name>
</gene>
<dbReference type="EMBL" id="LKAM01000012">
    <property type="protein sequence ID" value="KUM46322.1"/>
    <property type="molecule type" value="Genomic_DNA"/>
</dbReference>
<feature type="compositionally biased region" description="Polar residues" evidence="1">
    <location>
        <begin position="19"/>
        <end position="32"/>
    </location>
</feature>
<dbReference type="AlphaFoldDB" id="A0A101LVX9"/>
<comment type="caution">
    <text evidence="2">The sequence shown here is derived from an EMBL/GenBank/DDBJ whole genome shotgun (WGS) entry which is preliminary data.</text>
</comment>
<reference evidence="2" key="1">
    <citation type="journal article" date="2015" name="Genome Biol. Evol.">
        <title>Organellar Genomes of White Spruce (Picea glauca): Assembly and Annotation.</title>
        <authorList>
            <person name="Jackman S.D."/>
            <person name="Warren R.L."/>
            <person name="Gibb E.A."/>
            <person name="Vandervalk B.P."/>
            <person name="Mohamadi H."/>
            <person name="Chu J."/>
            <person name="Raymond A."/>
            <person name="Pleasance S."/>
            <person name="Coope R."/>
            <person name="Wildung M.R."/>
            <person name="Ritland C.E."/>
            <person name="Bousquet J."/>
            <person name="Jones S.J."/>
            <person name="Bohlmann J."/>
            <person name="Birol I."/>
        </authorList>
    </citation>
    <scope>NUCLEOTIDE SEQUENCE [LARGE SCALE GENOMIC DNA]</scope>
    <source>
        <tissue evidence="2">Flushing bud</tissue>
    </source>
</reference>